<protein>
    <recommendedName>
        <fullName evidence="1">DUF4283 domain-containing protein</fullName>
    </recommendedName>
</protein>
<organism evidence="2 3">
    <name type="scientific">Stylosanthes scabra</name>
    <dbReference type="NCBI Taxonomy" id="79078"/>
    <lineage>
        <taxon>Eukaryota</taxon>
        <taxon>Viridiplantae</taxon>
        <taxon>Streptophyta</taxon>
        <taxon>Embryophyta</taxon>
        <taxon>Tracheophyta</taxon>
        <taxon>Spermatophyta</taxon>
        <taxon>Magnoliopsida</taxon>
        <taxon>eudicotyledons</taxon>
        <taxon>Gunneridae</taxon>
        <taxon>Pentapetalae</taxon>
        <taxon>rosids</taxon>
        <taxon>fabids</taxon>
        <taxon>Fabales</taxon>
        <taxon>Fabaceae</taxon>
        <taxon>Papilionoideae</taxon>
        <taxon>50 kb inversion clade</taxon>
        <taxon>dalbergioids sensu lato</taxon>
        <taxon>Dalbergieae</taxon>
        <taxon>Pterocarpus clade</taxon>
        <taxon>Stylosanthes</taxon>
    </lineage>
</organism>
<gene>
    <name evidence="2" type="ORF">PIB30_006905</name>
</gene>
<proteinExistence type="predicted"/>
<name>A0ABU6X634_9FABA</name>
<dbReference type="InterPro" id="IPR025558">
    <property type="entry name" value="DUF4283"/>
</dbReference>
<dbReference type="Proteomes" id="UP001341840">
    <property type="component" value="Unassembled WGS sequence"/>
</dbReference>
<sequence>MAFEDGIKRKELQEVGIRITNGFTTPSETSLASMESLSLPLVQEVVISADVQCELCQKRISDIITKMNGTCIPSIIHLLIMALIPNQRDGSHASITIPDDEVVSLDASDVKEVTEDFSKSLFGRIMADRSFSFGLIEGSFTAIWNYPEGLTIKSLGDNIYQFSFVKETDMIRVERGSPWLFKQYLVHIQRWNKDMALEASNFSIILMWI</sequence>
<feature type="domain" description="DUF4283" evidence="1">
    <location>
        <begin position="114"/>
        <end position="197"/>
    </location>
</feature>
<accession>A0ABU6X634</accession>
<keyword evidence="3" id="KW-1185">Reference proteome</keyword>
<dbReference type="EMBL" id="JASCZI010211463">
    <property type="protein sequence ID" value="MED6192078.1"/>
    <property type="molecule type" value="Genomic_DNA"/>
</dbReference>
<comment type="caution">
    <text evidence="2">The sequence shown here is derived from an EMBL/GenBank/DDBJ whole genome shotgun (WGS) entry which is preliminary data.</text>
</comment>
<dbReference type="Pfam" id="PF14111">
    <property type="entry name" value="DUF4283"/>
    <property type="match status" value="1"/>
</dbReference>
<evidence type="ECO:0000313" key="3">
    <source>
        <dbReference type="Proteomes" id="UP001341840"/>
    </source>
</evidence>
<reference evidence="2 3" key="1">
    <citation type="journal article" date="2023" name="Plants (Basel)">
        <title>Bridging the Gap: Combining Genomics and Transcriptomics Approaches to Understand Stylosanthes scabra, an Orphan Legume from the Brazilian Caatinga.</title>
        <authorList>
            <person name="Ferreira-Neto J.R.C."/>
            <person name="da Silva M.D."/>
            <person name="Binneck E."/>
            <person name="de Melo N.F."/>
            <person name="da Silva R.H."/>
            <person name="de Melo A.L.T.M."/>
            <person name="Pandolfi V."/>
            <person name="Bustamante F.O."/>
            <person name="Brasileiro-Vidal A.C."/>
            <person name="Benko-Iseppon A.M."/>
        </authorList>
    </citation>
    <scope>NUCLEOTIDE SEQUENCE [LARGE SCALE GENOMIC DNA]</scope>
    <source>
        <tissue evidence="2">Leaves</tissue>
    </source>
</reference>
<evidence type="ECO:0000259" key="1">
    <source>
        <dbReference type="Pfam" id="PF14111"/>
    </source>
</evidence>
<evidence type="ECO:0000313" key="2">
    <source>
        <dbReference type="EMBL" id="MED6192078.1"/>
    </source>
</evidence>